<dbReference type="FunFam" id="1.25.70.10:FF:000001">
    <property type="entry name" value="Mitochondrial transcription termination factor-like"/>
    <property type="match status" value="1"/>
</dbReference>
<keyword evidence="2" id="KW-0804">Transcription</keyword>
<evidence type="ECO:0000256" key="1">
    <source>
        <dbReference type="ARBA" id="ARBA00007692"/>
    </source>
</evidence>
<comment type="caution">
    <text evidence="4">The sequence shown here is derived from an EMBL/GenBank/DDBJ whole genome shotgun (WGS) entry which is preliminary data.</text>
</comment>
<dbReference type="AlphaFoldDB" id="A0A2G9H264"/>
<protein>
    <submittedName>
        <fullName evidence="4">Mitochondrial transcription termination factor, mTERF</fullName>
    </submittedName>
</protein>
<dbReference type="Pfam" id="PF02536">
    <property type="entry name" value="mTERF"/>
    <property type="match status" value="2"/>
</dbReference>
<name>A0A2G9H264_9LAMI</name>
<dbReference type="InterPro" id="IPR038538">
    <property type="entry name" value="MTERF_sf"/>
</dbReference>
<dbReference type="Gene3D" id="1.25.70.10">
    <property type="entry name" value="Transcription termination factor 3, mitochondrial"/>
    <property type="match status" value="2"/>
</dbReference>
<evidence type="ECO:0000313" key="4">
    <source>
        <dbReference type="EMBL" id="PIN11581.1"/>
    </source>
</evidence>
<gene>
    <name evidence="4" type="ORF">CDL12_15811</name>
</gene>
<dbReference type="GO" id="GO:0003676">
    <property type="term" value="F:nucleic acid binding"/>
    <property type="evidence" value="ECO:0007669"/>
    <property type="project" value="InterPro"/>
</dbReference>
<evidence type="ECO:0000256" key="3">
    <source>
        <dbReference type="ARBA" id="ARBA00022946"/>
    </source>
</evidence>
<dbReference type="GO" id="GO:0006353">
    <property type="term" value="P:DNA-templated transcription termination"/>
    <property type="evidence" value="ECO:0007669"/>
    <property type="project" value="UniProtKB-KW"/>
</dbReference>
<dbReference type="InterPro" id="IPR003690">
    <property type="entry name" value="MTERF"/>
</dbReference>
<reference evidence="5" key="1">
    <citation type="journal article" date="2018" name="Gigascience">
        <title>Genome assembly of the Pink Ipe (Handroanthus impetiginosus, Bignoniaceae), a highly valued, ecologically keystone Neotropical timber forest tree.</title>
        <authorList>
            <person name="Silva-Junior O.B."/>
            <person name="Grattapaglia D."/>
            <person name="Novaes E."/>
            <person name="Collevatti R.G."/>
        </authorList>
    </citation>
    <scope>NUCLEOTIDE SEQUENCE [LARGE SCALE GENOMIC DNA]</scope>
    <source>
        <strain evidence="5">cv. UFG-1</strain>
    </source>
</reference>
<keyword evidence="2" id="KW-0806">Transcription termination</keyword>
<evidence type="ECO:0000256" key="2">
    <source>
        <dbReference type="ARBA" id="ARBA00022472"/>
    </source>
</evidence>
<dbReference type="EMBL" id="NKXS01002912">
    <property type="protein sequence ID" value="PIN11581.1"/>
    <property type="molecule type" value="Genomic_DNA"/>
</dbReference>
<accession>A0A2G9H264</accession>
<organism evidence="4 5">
    <name type="scientific">Handroanthus impetiginosus</name>
    <dbReference type="NCBI Taxonomy" id="429701"/>
    <lineage>
        <taxon>Eukaryota</taxon>
        <taxon>Viridiplantae</taxon>
        <taxon>Streptophyta</taxon>
        <taxon>Embryophyta</taxon>
        <taxon>Tracheophyta</taxon>
        <taxon>Spermatophyta</taxon>
        <taxon>Magnoliopsida</taxon>
        <taxon>eudicotyledons</taxon>
        <taxon>Gunneridae</taxon>
        <taxon>Pentapetalae</taxon>
        <taxon>asterids</taxon>
        <taxon>lamiids</taxon>
        <taxon>Lamiales</taxon>
        <taxon>Bignoniaceae</taxon>
        <taxon>Crescentiina</taxon>
        <taxon>Tabebuia alliance</taxon>
        <taxon>Handroanthus</taxon>
    </lineage>
</organism>
<keyword evidence="5" id="KW-1185">Reference proteome</keyword>
<comment type="similarity">
    <text evidence="1">Belongs to the mTERF family.</text>
</comment>
<dbReference type="STRING" id="429701.A0A2G9H264"/>
<keyword evidence="3" id="KW-0809">Transit peptide</keyword>
<dbReference type="OrthoDB" id="905822at2759"/>
<dbReference type="PANTHER" id="PTHR13068">
    <property type="entry name" value="CGI-12 PROTEIN-RELATED"/>
    <property type="match status" value="1"/>
</dbReference>
<keyword evidence="2" id="KW-0805">Transcription regulation</keyword>
<dbReference type="Proteomes" id="UP000231279">
    <property type="component" value="Unassembled WGS sequence"/>
</dbReference>
<evidence type="ECO:0000313" key="5">
    <source>
        <dbReference type="Proteomes" id="UP000231279"/>
    </source>
</evidence>
<dbReference type="SMART" id="SM00733">
    <property type="entry name" value="Mterf"/>
    <property type="match status" value="4"/>
</dbReference>
<sequence>MSLLLSAISSSCLLREQLMVAAPSIARVYGSIRFPANFIRLFSSKKLGSSDEKPSFTVSYLINSCGLSSKAAISASKKLHLNSPENPDLVLKLLNNHGFSKAQISKLVSRFPAILNSDPELTILPKLQFFHSIGMRTPVLTRLASANPVILKYSLQNSIIPAYNNLKILCKTNERVVHFINRVAVRYDFIHGVLKHTHSNVALLRKYGVSESCISFLVTNHPGTLVIASDRLAKLVNTVVGFGINTTKIIFLHALHVILSMSTSSWEHKKAIYQKWGWSESNFLMAFSSYPLFVGLSEKNIMYKMEFLVNEMGCEPLAIARYPVVLSYSLEKRIRPRCQVAIVLMLKKLIKKPYKLSRFLLISNRLFLDKYVTKYQEKIPLLDVYNGKLSFRELGFNYEESEVKLF</sequence>
<proteinExistence type="inferred from homology"/>
<dbReference type="PANTHER" id="PTHR13068:SF133">
    <property type="entry name" value="MITOCHONDRIAL TRANSCRIPTION TERMINATION FACTOR FAMILY PROTEIN"/>
    <property type="match status" value="1"/>
</dbReference>